<protein>
    <recommendedName>
        <fullName evidence="6">NAD kinase</fullName>
        <ecNumber evidence="6">2.7.1.23</ecNumber>
    </recommendedName>
    <alternativeName>
        <fullName evidence="6">ATP-dependent NAD kinase</fullName>
    </alternativeName>
</protein>
<evidence type="ECO:0000256" key="2">
    <source>
        <dbReference type="ARBA" id="ARBA00022777"/>
    </source>
</evidence>
<keyword evidence="6" id="KW-0547">Nucleotide-binding</keyword>
<keyword evidence="6" id="KW-0963">Cytoplasm</keyword>
<dbReference type="GO" id="GO:0006741">
    <property type="term" value="P:NADP+ biosynthetic process"/>
    <property type="evidence" value="ECO:0007669"/>
    <property type="project" value="UniProtKB-UniRule"/>
</dbReference>
<feature type="binding site" evidence="6">
    <location>
        <begin position="155"/>
        <end position="156"/>
    </location>
    <ligand>
        <name>NAD(+)</name>
        <dbReference type="ChEBI" id="CHEBI:57540"/>
    </ligand>
</feature>
<dbReference type="HAMAP" id="MF_00361">
    <property type="entry name" value="NAD_kinase"/>
    <property type="match status" value="1"/>
</dbReference>
<feature type="binding site" evidence="6">
    <location>
        <position position="187"/>
    </location>
    <ligand>
        <name>NAD(+)</name>
        <dbReference type="ChEBI" id="CHEBI:57540"/>
    </ligand>
</feature>
<sequence length="311" mass="32882">MQLSRVWLICRSGSSESTQLAHICRAQLEARGCDVEIATSGLDRNPYPGLLASAAGLPDLAVVLGGDGTVLGAARHLAPFDIPLLAFNIGGHLGFLTHDPPLLRQGLTGGDGCIWQRLEQDRFALERPMLLQAAVDRGDGTRDPGPDGDPHLALNDFYLRPGLDGRSPTIRLELAVDGEIIDHYQGDGLIVATPTGSTSYTLAAGGPILHPAIDAIVVSPICAMSLSSRPIVLPPCSELAIGPLGEASRRVKLWKDGAYAATIAPGQRSILSQARQRGLMVVLEQQPSYFRTLRRKLGWAGSIGEGLPGGA</sequence>
<evidence type="ECO:0000313" key="8">
    <source>
        <dbReference type="Proteomes" id="UP000317990"/>
    </source>
</evidence>
<comment type="subcellular location">
    <subcellularLocation>
        <location evidence="6">Cytoplasm</location>
    </subcellularLocation>
</comment>
<dbReference type="PANTHER" id="PTHR20275">
    <property type="entry name" value="NAD KINASE"/>
    <property type="match status" value="1"/>
</dbReference>
<comment type="similarity">
    <text evidence="6">Belongs to the NAD kinase family.</text>
</comment>
<reference evidence="7 8" key="1">
    <citation type="journal article" date="2019" name="mSystems">
        <title>Life at home and on the roam: Genomic adaptions reflect the dual lifestyle of an intracellular, facultative symbiont.</title>
        <authorList>
            <person name="Burgsdorf I."/>
        </authorList>
    </citation>
    <scope>NUCLEOTIDE SEQUENCE [LARGE SCALE GENOMIC DNA]</scope>
    <source>
        <strain evidence="7">277cV</strain>
    </source>
</reference>
<keyword evidence="6" id="KW-0067">ATP-binding</keyword>
<dbReference type="PANTHER" id="PTHR20275:SF0">
    <property type="entry name" value="NAD KINASE"/>
    <property type="match status" value="1"/>
</dbReference>
<evidence type="ECO:0000256" key="4">
    <source>
        <dbReference type="ARBA" id="ARBA00023027"/>
    </source>
</evidence>
<evidence type="ECO:0000313" key="7">
    <source>
        <dbReference type="EMBL" id="TGG90110.1"/>
    </source>
</evidence>
<dbReference type="GO" id="GO:0051287">
    <property type="term" value="F:NAD binding"/>
    <property type="evidence" value="ECO:0007669"/>
    <property type="project" value="UniProtKB-ARBA"/>
</dbReference>
<comment type="function">
    <text evidence="6">Involved in the regulation of the intracellular balance of NAD and NADP, and is a key enzyme in the biosynthesis of NADP. Catalyzes specifically the phosphorylation on 2'-hydroxyl of the adenosine moiety of NAD to yield NADP.</text>
</comment>
<dbReference type="GO" id="GO:0046872">
    <property type="term" value="F:metal ion binding"/>
    <property type="evidence" value="ECO:0007669"/>
    <property type="project" value="UniProtKB-UniRule"/>
</dbReference>
<dbReference type="Pfam" id="PF20143">
    <property type="entry name" value="NAD_kinase_C"/>
    <property type="match status" value="1"/>
</dbReference>
<evidence type="ECO:0000256" key="3">
    <source>
        <dbReference type="ARBA" id="ARBA00022857"/>
    </source>
</evidence>
<comment type="caution">
    <text evidence="6">Lacks conserved residue(s) required for the propagation of feature annotation.</text>
</comment>
<dbReference type="InterPro" id="IPR016064">
    <property type="entry name" value="NAD/diacylglycerol_kinase_sf"/>
</dbReference>
<evidence type="ECO:0000256" key="5">
    <source>
        <dbReference type="ARBA" id="ARBA00047925"/>
    </source>
</evidence>
<keyword evidence="1 6" id="KW-0808">Transferase</keyword>
<name>A0A524RKH0_9CHRO</name>
<comment type="caution">
    <text evidence="7">The sequence shown here is derived from an EMBL/GenBank/DDBJ whole genome shotgun (WGS) entry which is preliminary data.</text>
</comment>
<comment type="cofactor">
    <cofactor evidence="6">
        <name>a divalent metal cation</name>
        <dbReference type="ChEBI" id="CHEBI:60240"/>
    </cofactor>
</comment>
<evidence type="ECO:0000256" key="1">
    <source>
        <dbReference type="ARBA" id="ARBA00022679"/>
    </source>
</evidence>
<dbReference type="InterPro" id="IPR002504">
    <property type="entry name" value="NADK"/>
</dbReference>
<accession>A0A524RKH0</accession>
<dbReference type="Pfam" id="PF01513">
    <property type="entry name" value="NAD_kinase"/>
    <property type="match status" value="1"/>
</dbReference>
<organism evidence="7 8">
    <name type="scientific">Aphanocapsa feldmannii 277cV</name>
    <dbReference type="NCBI Taxonomy" id="2507553"/>
    <lineage>
        <taxon>Bacteria</taxon>
        <taxon>Bacillati</taxon>
        <taxon>Cyanobacteriota</taxon>
        <taxon>Cyanophyceae</taxon>
        <taxon>Oscillatoriophycideae</taxon>
        <taxon>Chroococcales</taxon>
        <taxon>Microcystaceae</taxon>
        <taxon>Aphanocapsa</taxon>
    </lineage>
</organism>
<dbReference type="Proteomes" id="UP000317990">
    <property type="component" value="Unassembled WGS sequence"/>
</dbReference>
<dbReference type="SUPFAM" id="SSF111331">
    <property type="entry name" value="NAD kinase/diacylglycerol kinase-like"/>
    <property type="match status" value="1"/>
</dbReference>
<dbReference type="GO" id="GO:0003951">
    <property type="term" value="F:NAD+ kinase activity"/>
    <property type="evidence" value="ECO:0007669"/>
    <property type="project" value="UniProtKB-UniRule"/>
</dbReference>
<dbReference type="GO" id="GO:0005524">
    <property type="term" value="F:ATP binding"/>
    <property type="evidence" value="ECO:0007669"/>
    <property type="project" value="UniProtKB-KW"/>
</dbReference>
<proteinExistence type="inferred from homology"/>
<dbReference type="EMBL" id="SRMO01000096">
    <property type="protein sequence ID" value="TGG90110.1"/>
    <property type="molecule type" value="Genomic_DNA"/>
</dbReference>
<keyword evidence="4 6" id="KW-0520">NAD</keyword>
<comment type="catalytic activity">
    <reaction evidence="5 6">
        <text>NAD(+) + ATP = ADP + NADP(+) + H(+)</text>
        <dbReference type="Rhea" id="RHEA:18629"/>
        <dbReference type="ChEBI" id="CHEBI:15378"/>
        <dbReference type="ChEBI" id="CHEBI:30616"/>
        <dbReference type="ChEBI" id="CHEBI:57540"/>
        <dbReference type="ChEBI" id="CHEBI:58349"/>
        <dbReference type="ChEBI" id="CHEBI:456216"/>
        <dbReference type="EC" id="2.7.1.23"/>
    </reaction>
</comment>
<dbReference type="GO" id="GO:0019674">
    <property type="term" value="P:NAD+ metabolic process"/>
    <property type="evidence" value="ECO:0007669"/>
    <property type="project" value="InterPro"/>
</dbReference>
<dbReference type="NCBIfam" id="NF002731">
    <property type="entry name" value="PRK02645.1"/>
    <property type="match status" value="1"/>
</dbReference>
<dbReference type="Gene3D" id="3.40.50.10330">
    <property type="entry name" value="Probable inorganic polyphosphate/atp-NAD kinase, domain 1"/>
    <property type="match status" value="1"/>
</dbReference>
<keyword evidence="2 6" id="KW-0418">Kinase</keyword>
<keyword evidence="3 6" id="KW-0521">NADP</keyword>
<feature type="binding site" evidence="6">
    <location>
        <begin position="67"/>
        <end position="68"/>
    </location>
    <ligand>
        <name>NAD(+)</name>
        <dbReference type="ChEBI" id="CHEBI:57540"/>
    </ligand>
</feature>
<feature type="active site" description="Proton acceptor" evidence="6">
    <location>
        <position position="67"/>
    </location>
</feature>
<dbReference type="EC" id="2.7.1.23" evidence="6"/>
<dbReference type="InterPro" id="IPR017437">
    <property type="entry name" value="ATP-NAD_kinase_PpnK-typ_C"/>
</dbReference>
<dbReference type="AlphaFoldDB" id="A0A524RKH0"/>
<dbReference type="GO" id="GO:0005737">
    <property type="term" value="C:cytoplasm"/>
    <property type="evidence" value="ECO:0007669"/>
    <property type="project" value="UniProtKB-SubCell"/>
</dbReference>
<dbReference type="Gene3D" id="2.60.200.30">
    <property type="entry name" value="Probable inorganic polyphosphate/atp-NAD kinase, domain 2"/>
    <property type="match status" value="1"/>
</dbReference>
<gene>
    <name evidence="6" type="primary">nadK</name>
    <name evidence="7" type="ORF">ERJ67_11345</name>
</gene>
<evidence type="ECO:0000256" key="6">
    <source>
        <dbReference type="HAMAP-Rule" id="MF_00361"/>
    </source>
</evidence>
<dbReference type="InterPro" id="IPR017438">
    <property type="entry name" value="ATP-NAD_kinase_N"/>
</dbReference>